<organism evidence="2 3">
    <name type="scientific">Kutzneria albida DSM 43870</name>
    <dbReference type="NCBI Taxonomy" id="1449976"/>
    <lineage>
        <taxon>Bacteria</taxon>
        <taxon>Bacillati</taxon>
        <taxon>Actinomycetota</taxon>
        <taxon>Actinomycetes</taxon>
        <taxon>Pseudonocardiales</taxon>
        <taxon>Pseudonocardiaceae</taxon>
        <taxon>Kutzneria</taxon>
    </lineage>
</organism>
<reference evidence="2 3" key="1">
    <citation type="journal article" date="2014" name="BMC Genomics">
        <title>Complete genome sequence of producer of the glycopeptide antibiotic Aculeximycin Kutzneria albida DSM 43870T, a representative of minor genus of Pseudonocardiaceae.</title>
        <authorList>
            <person name="Rebets Y."/>
            <person name="Tokovenko B."/>
            <person name="Lushchyk I."/>
            <person name="Ruckert C."/>
            <person name="Zaburannyi N."/>
            <person name="Bechthold A."/>
            <person name="Kalinowski J."/>
            <person name="Luzhetskyy A."/>
        </authorList>
    </citation>
    <scope>NUCLEOTIDE SEQUENCE [LARGE SCALE GENOMIC DNA]</scope>
    <source>
        <strain evidence="2">DSM 43870</strain>
    </source>
</reference>
<evidence type="ECO:0000313" key="2">
    <source>
        <dbReference type="EMBL" id="AHI01026.1"/>
    </source>
</evidence>
<protein>
    <submittedName>
        <fullName evidence="2">Uncharacterized protein</fullName>
    </submittedName>
</protein>
<proteinExistence type="predicted"/>
<dbReference type="eggNOG" id="ENOG5033JB6">
    <property type="taxonomic scope" value="Bacteria"/>
</dbReference>
<dbReference type="HOGENOM" id="CLU_815939_0_0_11"/>
<sequence length="314" mass="34946">MNGEAIQDEPKTESEGKGSEPVRPSYYTPILSDRPVGRLELLVGMPPVSSRVARVFVLDSGELVEHSVRHQPTTRELLRHRFRTLYEVDLAKHVTQIEAELPSKGDMFAFRATIDLIWCVREACKVVRDGITDIREAVTPLLLARLRGVTRNYGIGESEAAEAAANEALGDRTLGTEFGLAVRAFVRLTMDAPSLEQAETNRRVAHFHAIINSGDFNQFALQLAIRPDDIGSVVTSLFNGRDSHRKALFDFVTRLLESGALDRWQVDDHVRTSLQWLRTSIHNVLSGTDESRPSVFGENIREPVGASRNGSHPT</sequence>
<evidence type="ECO:0000256" key="1">
    <source>
        <dbReference type="SAM" id="MobiDB-lite"/>
    </source>
</evidence>
<dbReference type="EMBL" id="CP007155">
    <property type="protein sequence ID" value="AHI01026.1"/>
    <property type="molecule type" value="Genomic_DNA"/>
</dbReference>
<dbReference type="Proteomes" id="UP000019225">
    <property type="component" value="Chromosome"/>
</dbReference>
<gene>
    <name evidence="2" type="ORF">KALB_7668</name>
</gene>
<feature type="region of interest" description="Disordered" evidence="1">
    <location>
        <begin position="1"/>
        <end position="26"/>
    </location>
</feature>
<feature type="compositionally biased region" description="Basic and acidic residues" evidence="1">
    <location>
        <begin position="8"/>
        <end position="20"/>
    </location>
</feature>
<dbReference type="KEGG" id="kal:KALB_7668"/>
<name>W5WJV6_9PSEU</name>
<dbReference type="OrthoDB" id="4332350at2"/>
<dbReference type="STRING" id="1449976.KALB_7668"/>
<feature type="region of interest" description="Disordered" evidence="1">
    <location>
        <begin position="287"/>
        <end position="314"/>
    </location>
</feature>
<accession>W5WJV6</accession>
<dbReference type="RefSeq" id="WP_025360853.1">
    <property type="nucleotide sequence ID" value="NZ_CP007155.1"/>
</dbReference>
<dbReference type="AlphaFoldDB" id="W5WJV6"/>
<evidence type="ECO:0000313" key="3">
    <source>
        <dbReference type="Proteomes" id="UP000019225"/>
    </source>
</evidence>
<keyword evidence="3" id="KW-1185">Reference proteome</keyword>